<dbReference type="RefSeq" id="WP_112786433.1">
    <property type="nucleotide sequence ID" value="NZ_CP030041.1"/>
</dbReference>
<dbReference type="GO" id="GO:0046872">
    <property type="term" value="F:metal ion binding"/>
    <property type="evidence" value="ECO:0007669"/>
    <property type="project" value="UniProtKB-KW"/>
</dbReference>
<gene>
    <name evidence="6" type="ORF">DN752_05430</name>
</gene>
<evidence type="ECO:0000256" key="4">
    <source>
        <dbReference type="ARBA" id="ARBA00023004"/>
    </source>
</evidence>
<sequence length="758" mass="84461">MIKEAFKSFRNLKESTAYSDIVIVGGGLSGVCAAITAARQGCKVTLIQDRPVLGGNASSEVRLWALGATSHMGNNNRWAREGGIVDEIMVENTFRNKEGNPVLFDTVVLDKVMAEPNISLYLNTSVFHIAKADDRTIEKVIAFNSQNSTLYHFAARQFIDASGDGIVSYMAGVPYRIGAESPEELGEGLAPDVEDYGELLGHTLFFYSKKTEKPVKYVAPDYAIKDTSQIPGVKNVEVGDHGCKLWWFEYGGRKDTIHDTEEIKHELWKVAYGIWNYIKNSGNFTEADHYTLEWVGLIPGKRESRRFEGEYMLKQEDLVHQQAHDDAISFGGWAMDLHPADGVYSDKPSCTQWHTKGVYAIPYRCYVPKSIDNLLLAGRIISASHVAFGSTRVMATCAHGGQAVGMAAAHVIKYDVSPRELLEKSKLKKLQQDLVATGHYIPQLQFTLNNLADDAVIHPSSEYSLGALSAGFSWENLSFSMAQMVPVRKKIPGFSLSLRVRKATALTVQVRKSSKPYNHTPDITVWSTDYSLEVGEQKLAVEVGDLGGFQDQYAFITVLKNDDVDILLSDQLLSGMVSVYNQVNKAVSNFGKQEPPEGSGVDEFEFWCPKRRPKGGNMAIEFAEPVYTYEVNNILSPLYRPVAQPNAWMASPSDTQPSLDFQWSHPVSISRLKIFLDPDYDHPMETVQMEHHEHVMPFVARNMIVMDDDENHLATISENHQAVITVDFDQPVVTGMLKLQFEHPSDKVPLAVFGICIT</sequence>
<keyword evidence="5" id="KW-0411">Iron-sulfur</keyword>
<dbReference type="GO" id="GO:0051539">
    <property type="term" value="F:4 iron, 4 sulfur cluster binding"/>
    <property type="evidence" value="ECO:0007669"/>
    <property type="project" value="UniProtKB-KW"/>
</dbReference>
<protein>
    <submittedName>
        <fullName evidence="6">FAD-binding dehydrogenase</fullName>
    </submittedName>
</protein>
<dbReference type="AlphaFoldDB" id="A0A2Z4IR70"/>
<dbReference type="Proteomes" id="UP000248688">
    <property type="component" value="Chromosome"/>
</dbReference>
<evidence type="ECO:0000256" key="3">
    <source>
        <dbReference type="ARBA" id="ARBA00023002"/>
    </source>
</evidence>
<dbReference type="SUPFAM" id="SSF51905">
    <property type="entry name" value="FAD/NAD(P)-binding domain"/>
    <property type="match status" value="1"/>
</dbReference>
<evidence type="ECO:0000256" key="5">
    <source>
        <dbReference type="ARBA" id="ARBA00023014"/>
    </source>
</evidence>
<dbReference type="KEGG" id="est:DN752_05430"/>
<keyword evidence="2" id="KW-0479">Metal-binding</keyword>
<keyword evidence="3" id="KW-0560">Oxidoreductase</keyword>
<dbReference type="EMBL" id="CP030041">
    <property type="protein sequence ID" value="AWW33066.1"/>
    <property type="molecule type" value="Genomic_DNA"/>
</dbReference>
<dbReference type="GO" id="GO:0016491">
    <property type="term" value="F:oxidoreductase activity"/>
    <property type="evidence" value="ECO:0007669"/>
    <property type="project" value="UniProtKB-KW"/>
</dbReference>
<evidence type="ECO:0000256" key="1">
    <source>
        <dbReference type="ARBA" id="ARBA00022485"/>
    </source>
</evidence>
<dbReference type="Pfam" id="PF12831">
    <property type="entry name" value="FAD_oxidored"/>
    <property type="match status" value="1"/>
</dbReference>
<keyword evidence="7" id="KW-1185">Reference proteome</keyword>
<dbReference type="InterPro" id="IPR036188">
    <property type="entry name" value="FAD/NAD-bd_sf"/>
</dbReference>
<dbReference type="PANTHER" id="PTHR43498">
    <property type="entry name" value="FERREDOXIN:COB-COM HETERODISULFIDE REDUCTASE SUBUNIT A"/>
    <property type="match status" value="1"/>
</dbReference>
<evidence type="ECO:0000313" key="7">
    <source>
        <dbReference type="Proteomes" id="UP000248688"/>
    </source>
</evidence>
<dbReference type="InterPro" id="IPR039650">
    <property type="entry name" value="HdrA-like"/>
</dbReference>
<dbReference type="OrthoDB" id="9780658at2"/>
<dbReference type="PRINTS" id="PR00411">
    <property type="entry name" value="PNDRDTASEI"/>
</dbReference>
<reference evidence="6 7" key="1">
    <citation type="submission" date="2018-06" db="EMBL/GenBank/DDBJ databases">
        <title>Echinicola strongylocentroti sp. nov., isolated from a sea urchin Strongylocentrotus intermedius.</title>
        <authorList>
            <person name="Bae S.S."/>
        </authorList>
    </citation>
    <scope>NUCLEOTIDE SEQUENCE [LARGE SCALE GENOMIC DNA]</scope>
    <source>
        <strain evidence="6 7">MEBiC08714</strain>
    </source>
</reference>
<organism evidence="6 7">
    <name type="scientific">Echinicola strongylocentroti</name>
    <dbReference type="NCBI Taxonomy" id="1795355"/>
    <lineage>
        <taxon>Bacteria</taxon>
        <taxon>Pseudomonadati</taxon>
        <taxon>Bacteroidota</taxon>
        <taxon>Cytophagia</taxon>
        <taxon>Cytophagales</taxon>
        <taxon>Cyclobacteriaceae</taxon>
        <taxon>Echinicola</taxon>
    </lineage>
</organism>
<evidence type="ECO:0000313" key="6">
    <source>
        <dbReference type="EMBL" id="AWW33066.1"/>
    </source>
</evidence>
<keyword evidence="4" id="KW-0408">Iron</keyword>
<name>A0A2Z4IR70_9BACT</name>
<dbReference type="PANTHER" id="PTHR43498:SF1">
    <property type="entry name" value="COB--COM HETERODISULFIDE REDUCTASE IRON-SULFUR SUBUNIT A"/>
    <property type="match status" value="1"/>
</dbReference>
<keyword evidence="1" id="KW-0004">4Fe-4S</keyword>
<proteinExistence type="predicted"/>
<dbReference type="Gene3D" id="3.50.50.60">
    <property type="entry name" value="FAD/NAD(P)-binding domain"/>
    <property type="match status" value="1"/>
</dbReference>
<accession>A0A2Z4IR70</accession>
<evidence type="ECO:0000256" key="2">
    <source>
        <dbReference type="ARBA" id="ARBA00022723"/>
    </source>
</evidence>